<feature type="transmembrane region" description="Helical" evidence="5">
    <location>
        <begin position="577"/>
        <end position="603"/>
    </location>
</feature>
<keyword evidence="4 5" id="KW-0472">Membrane</keyword>
<dbReference type="STRING" id="1122934.SAMN02745691_01823"/>
<evidence type="ECO:0000256" key="4">
    <source>
        <dbReference type="ARBA" id="ARBA00023136"/>
    </source>
</evidence>
<organism evidence="7 8">
    <name type="scientific">Parasporobacterium paucivorans DSM 15970</name>
    <dbReference type="NCBI Taxonomy" id="1122934"/>
    <lineage>
        <taxon>Bacteria</taxon>
        <taxon>Bacillati</taxon>
        <taxon>Bacillota</taxon>
        <taxon>Clostridia</taxon>
        <taxon>Lachnospirales</taxon>
        <taxon>Lachnospiraceae</taxon>
        <taxon>Parasporobacterium</taxon>
    </lineage>
</organism>
<evidence type="ECO:0000313" key="7">
    <source>
        <dbReference type="EMBL" id="SHJ36666.1"/>
    </source>
</evidence>
<comment type="subcellular location">
    <subcellularLocation>
        <location evidence="1">Membrane</location>
        <topology evidence="1">Multi-pass membrane protein</topology>
    </subcellularLocation>
</comment>
<dbReference type="InterPro" id="IPR017500">
    <property type="entry name" value="Phage_infect_YhgE_N"/>
</dbReference>
<dbReference type="InterPro" id="IPR051328">
    <property type="entry name" value="T7SS_ABC-Transporter"/>
</dbReference>
<proteinExistence type="predicted"/>
<name>A0A1M6IQC1_9FIRM</name>
<evidence type="ECO:0000259" key="6">
    <source>
        <dbReference type="Pfam" id="PF12698"/>
    </source>
</evidence>
<feature type="transmembrane region" description="Helical" evidence="5">
    <location>
        <begin position="646"/>
        <end position="665"/>
    </location>
</feature>
<keyword evidence="3 5" id="KW-1133">Transmembrane helix</keyword>
<reference evidence="7 8" key="1">
    <citation type="submission" date="2016-11" db="EMBL/GenBank/DDBJ databases">
        <authorList>
            <person name="Jaros S."/>
            <person name="Januszkiewicz K."/>
            <person name="Wedrychowicz H."/>
        </authorList>
    </citation>
    <scope>NUCLEOTIDE SEQUENCE [LARGE SCALE GENOMIC DNA]</scope>
    <source>
        <strain evidence="7 8">DSM 15970</strain>
    </source>
</reference>
<accession>A0A1M6IQC1</accession>
<feature type="transmembrane region" description="Helical" evidence="5">
    <location>
        <begin position="672"/>
        <end position="694"/>
    </location>
</feature>
<feature type="transmembrane region" description="Helical" evidence="5">
    <location>
        <begin position="700"/>
        <end position="721"/>
    </location>
</feature>
<dbReference type="OrthoDB" id="9811483at2"/>
<evidence type="ECO:0000256" key="1">
    <source>
        <dbReference type="ARBA" id="ARBA00004141"/>
    </source>
</evidence>
<dbReference type="RefSeq" id="WP_073994111.1">
    <property type="nucleotide sequence ID" value="NZ_FQYT01000019.1"/>
</dbReference>
<dbReference type="InterPro" id="IPR023908">
    <property type="entry name" value="xxxLxxG_rpt"/>
</dbReference>
<dbReference type="InterPro" id="IPR013525">
    <property type="entry name" value="ABC2_TM"/>
</dbReference>
<dbReference type="Proteomes" id="UP000184342">
    <property type="component" value="Unassembled WGS sequence"/>
</dbReference>
<evidence type="ECO:0000256" key="2">
    <source>
        <dbReference type="ARBA" id="ARBA00022692"/>
    </source>
</evidence>
<feature type="transmembrane region" description="Helical" evidence="5">
    <location>
        <begin position="733"/>
        <end position="754"/>
    </location>
</feature>
<feature type="transmembrane region" description="Helical" evidence="5">
    <location>
        <begin position="615"/>
        <end position="634"/>
    </location>
</feature>
<dbReference type="Gene3D" id="1.10.287.950">
    <property type="entry name" value="Methyl-accepting chemotaxis protein"/>
    <property type="match status" value="1"/>
</dbReference>
<dbReference type="Gene3D" id="3.40.1710.10">
    <property type="entry name" value="abc type-2 transporter like domain"/>
    <property type="match status" value="1"/>
</dbReference>
<sequence length="773" mass="81967">MSTGKKKSTKGLVKTILIVATIGVLFVPVLYSAVYLGSIWDVYGKVSNVPVAFVNLDKPVERDGKEYAVGRELEDKLKTNDKVAWKFLSYDEAERGVEGDDYYAMIVVPEDFSQRVADAGGGNLERPEIIYTANKGRNFVFSQISERVAQGLKTEISSNIQKEISKVLVESLYDVRVSIKAAGDGASTIQSGTQKLYDGSEALVVGTEQAAEGSLKLKDGIYSAANGSSQLGDGTLKLYEGSSSLSQGIGTAAEGSRLLQTGLTAAASGEGQLASGIDILVNGLVSFKNGLLTKNEQISLLVKGADKLSSTLNTSLNVLAEGVDQAAKETSQASDILNSEVDNIKNSDLSDVDKEKIIAAISTVDKINRSDMSSNITEPLRQAATSADPLAASLKQLYEGSNQISSGIAEQATGLESSMAITGADLDQLIAGAKSLQSGSYSLLEGMNTAAVKTSRLSQGLDTLNSGAQALNYGIKSVNDGTEALNQGLNTAAVKTGELSSGLTKLSDGTAALSDSLGQANEGAIKLSDGLNAGDDELNNMLTFNAENMSDYVSDPVVLKTNPINDVKHYGEGFAPYFMSLSLWLGAMFISIVFTVARFAAVYKGKFLGSFWGKLISGSLLVTIQALILSYVVLNVLNINAVSVRGFYLGNIFTAVAFYCIMYGLQHAIGFFASPVLFVALIFQIASSGGTFPIEATPEIYRVIGTFLPMTYTVKILKMIISGINIALLKENISIMLVYVMLFLAGGAAVRAMINRIKTIRDPKIIENADSGD</sequence>
<dbReference type="InterPro" id="IPR011049">
    <property type="entry name" value="Serralysin-like_metalloprot_C"/>
</dbReference>
<dbReference type="GO" id="GO:0140359">
    <property type="term" value="F:ABC-type transporter activity"/>
    <property type="evidence" value="ECO:0007669"/>
    <property type="project" value="InterPro"/>
</dbReference>
<dbReference type="EMBL" id="FQYT01000019">
    <property type="protein sequence ID" value="SHJ36666.1"/>
    <property type="molecule type" value="Genomic_DNA"/>
</dbReference>
<dbReference type="AlphaFoldDB" id="A0A1M6IQC1"/>
<dbReference type="InterPro" id="IPR017501">
    <property type="entry name" value="Phage_infect_YhgE_C"/>
</dbReference>
<gene>
    <name evidence="7" type="ORF">SAMN02745691_01823</name>
</gene>
<evidence type="ECO:0000256" key="3">
    <source>
        <dbReference type="ARBA" id="ARBA00022989"/>
    </source>
</evidence>
<dbReference type="NCBIfam" id="TIGR03061">
    <property type="entry name" value="pip_yhgE_Nterm"/>
    <property type="match status" value="1"/>
</dbReference>
<feature type="transmembrane region" description="Helical" evidence="5">
    <location>
        <begin position="12"/>
        <end position="36"/>
    </location>
</feature>
<evidence type="ECO:0000313" key="8">
    <source>
        <dbReference type="Proteomes" id="UP000184342"/>
    </source>
</evidence>
<dbReference type="NCBIfam" id="TIGR03057">
    <property type="entry name" value="xxxLxxG_by_4"/>
    <property type="match status" value="1"/>
</dbReference>
<evidence type="ECO:0000256" key="5">
    <source>
        <dbReference type="SAM" id="Phobius"/>
    </source>
</evidence>
<protein>
    <submittedName>
        <fullName evidence="7">Putative membrane protein</fullName>
    </submittedName>
</protein>
<dbReference type="GO" id="GO:0016020">
    <property type="term" value="C:membrane"/>
    <property type="evidence" value="ECO:0007669"/>
    <property type="project" value="UniProtKB-SubCell"/>
</dbReference>
<dbReference type="Pfam" id="PF12698">
    <property type="entry name" value="ABC2_membrane_3"/>
    <property type="match status" value="1"/>
</dbReference>
<dbReference type="SUPFAM" id="SSF101967">
    <property type="entry name" value="Adhesin YadA, collagen-binding domain"/>
    <property type="match status" value="1"/>
</dbReference>
<dbReference type="NCBIfam" id="TIGR03062">
    <property type="entry name" value="pip_yhgE_Cterm"/>
    <property type="match status" value="1"/>
</dbReference>
<keyword evidence="2 5" id="KW-0812">Transmembrane</keyword>
<dbReference type="PANTHER" id="PTHR43077">
    <property type="entry name" value="TRANSPORT PERMEASE YVFS-RELATED"/>
    <property type="match status" value="1"/>
</dbReference>
<feature type="domain" description="ABC-2 type transporter transmembrane" evidence="6">
    <location>
        <begin position="23"/>
        <end position="159"/>
    </location>
</feature>
<keyword evidence="8" id="KW-1185">Reference proteome</keyword>
<dbReference type="PANTHER" id="PTHR43077:SF5">
    <property type="entry name" value="PHAGE INFECTION PROTEIN"/>
    <property type="match status" value="1"/>
</dbReference>